<feature type="transmembrane region" description="Helical" evidence="1">
    <location>
        <begin position="160"/>
        <end position="179"/>
    </location>
</feature>
<keyword evidence="1" id="KW-1133">Transmembrane helix</keyword>
<feature type="transmembrane region" description="Helical" evidence="1">
    <location>
        <begin position="130"/>
        <end position="148"/>
    </location>
</feature>
<protein>
    <submittedName>
        <fullName evidence="2">DUF3795 domain-containing protein</fullName>
    </submittedName>
</protein>
<reference evidence="2" key="1">
    <citation type="submission" date="2020-10" db="EMBL/GenBank/DDBJ databases">
        <authorList>
            <person name="Gilroy R."/>
        </authorList>
    </citation>
    <scope>NUCLEOTIDE SEQUENCE</scope>
    <source>
        <strain evidence="2">6086</strain>
    </source>
</reference>
<accession>A0A9D1FT48</accession>
<keyword evidence="1" id="KW-0472">Membrane</keyword>
<feature type="transmembrane region" description="Helical" evidence="1">
    <location>
        <begin position="253"/>
        <end position="274"/>
    </location>
</feature>
<proteinExistence type="predicted"/>
<sequence>MSERVKEEGSCGKSCEACPHRQANDCPGCTRGPGQKGVGECELARCRREHGYPPCSACRFRVSCGTYRRWHDAAQDRLDERRAEIDRRLELSQTDPDLSLLLWILFWLTLLGTFSIRLTTLGGDAAQQELFWSIAGLVRTAACGVLFLRLSKEENTYRTAGLFTLVSVALSLLTLFLPADAMGGGLILVLGLCGTGLSIAAEYYECSAHAALAERWDEQLAGKWRMLWKWRAAALIAAAAAMLLSAVPTLSLLLVLFVIAAMAVTGIWKLVCLYRTAKLFGSNG</sequence>
<dbReference type="EMBL" id="DVJM01000106">
    <property type="protein sequence ID" value="HIS78780.1"/>
    <property type="molecule type" value="Genomic_DNA"/>
</dbReference>
<evidence type="ECO:0000313" key="2">
    <source>
        <dbReference type="EMBL" id="HIS78780.1"/>
    </source>
</evidence>
<keyword evidence="1" id="KW-0812">Transmembrane</keyword>
<comment type="caution">
    <text evidence="2">The sequence shown here is derived from an EMBL/GenBank/DDBJ whole genome shotgun (WGS) entry which is preliminary data.</text>
</comment>
<dbReference type="Proteomes" id="UP000824141">
    <property type="component" value="Unassembled WGS sequence"/>
</dbReference>
<reference evidence="2" key="2">
    <citation type="journal article" date="2021" name="PeerJ">
        <title>Extensive microbial diversity within the chicken gut microbiome revealed by metagenomics and culture.</title>
        <authorList>
            <person name="Gilroy R."/>
            <person name="Ravi A."/>
            <person name="Getino M."/>
            <person name="Pursley I."/>
            <person name="Horton D.L."/>
            <person name="Alikhan N.F."/>
            <person name="Baker D."/>
            <person name="Gharbi K."/>
            <person name="Hall N."/>
            <person name="Watson M."/>
            <person name="Adriaenssens E.M."/>
            <person name="Foster-Nyarko E."/>
            <person name="Jarju S."/>
            <person name="Secka A."/>
            <person name="Antonio M."/>
            <person name="Oren A."/>
            <person name="Chaudhuri R.R."/>
            <person name="La Ragione R."/>
            <person name="Hildebrand F."/>
            <person name="Pallen M.J."/>
        </authorList>
    </citation>
    <scope>NUCLEOTIDE SEQUENCE</scope>
    <source>
        <strain evidence="2">6086</strain>
    </source>
</reference>
<name>A0A9D1FT48_9FIRM</name>
<feature type="transmembrane region" description="Helical" evidence="1">
    <location>
        <begin position="227"/>
        <end position="247"/>
    </location>
</feature>
<feature type="transmembrane region" description="Helical" evidence="1">
    <location>
        <begin position="185"/>
        <end position="206"/>
    </location>
</feature>
<evidence type="ECO:0000256" key="1">
    <source>
        <dbReference type="SAM" id="Phobius"/>
    </source>
</evidence>
<gene>
    <name evidence="2" type="ORF">IAD03_05355</name>
</gene>
<organism evidence="2 3">
    <name type="scientific">Candidatus Caccousia stercoris</name>
    <dbReference type="NCBI Taxonomy" id="2840723"/>
    <lineage>
        <taxon>Bacteria</taxon>
        <taxon>Bacillati</taxon>
        <taxon>Bacillota</taxon>
        <taxon>Clostridia</taxon>
        <taxon>Eubacteriales</taxon>
        <taxon>Oscillospiraceae</taxon>
        <taxon>Oscillospiraceae incertae sedis</taxon>
        <taxon>Candidatus Caccousia</taxon>
    </lineage>
</organism>
<dbReference type="AlphaFoldDB" id="A0A9D1FT48"/>
<evidence type="ECO:0000313" key="3">
    <source>
        <dbReference type="Proteomes" id="UP000824141"/>
    </source>
</evidence>
<feature type="transmembrane region" description="Helical" evidence="1">
    <location>
        <begin position="98"/>
        <end position="118"/>
    </location>
</feature>